<dbReference type="AlphaFoldDB" id="A0A1Y5HUH2"/>
<dbReference type="Gene3D" id="2.60.200.20">
    <property type="match status" value="1"/>
</dbReference>
<dbReference type="InterPro" id="IPR017735">
    <property type="entry name" value="T6SS_FHA"/>
</dbReference>
<feature type="compositionally biased region" description="Polar residues" evidence="1">
    <location>
        <begin position="152"/>
        <end position="169"/>
    </location>
</feature>
<feature type="region of interest" description="Disordered" evidence="1">
    <location>
        <begin position="206"/>
        <end position="232"/>
    </location>
</feature>
<dbReference type="CDD" id="cd00060">
    <property type="entry name" value="FHA"/>
    <property type="match status" value="1"/>
</dbReference>
<sequence>MDFMKLIFKIINNPSIGAPSDKCKVFDSSSAIIGRSQNSDWVLPDPDRFISSKHAEILLRDNQFYLKDISSNGVINGLTDEAIGNNQELHITNGQTFLIGEYLIQAELEGVSNQGQPQAAQSIASEHADWDNQMDDFWGNSTDPLDLLAPSQAPTSQSSFASNATNDTGPSLADSLERTPAFKQAMSFTSNAAPQADVAPQANAIPEMSSGIPENWDNTSFSFPEPTPAPASKVEVPLTEAPRVEVPAAQVQAEPSSDKVLEGFDDDDDFFLGLAEDSFFNETISEVTPVPEALSGPAAEAFSEPVIQPPVIQQKIEPIPAAKLDRPASTRPRKRHAEEIAPALEETASAIQQTNPATQKTNDNLLVKAQLAFEQQGLDKNLLTEDVASQWLALMPTVMQGTLELLQARAAIKNEFRVSKTLLTTAENNPLKFSVNSADAIQSLFQQNRPGFLTSEPAFQQAFKDINQHQSALLHGVRVAMMDLLKQFDAESLETSFTDSNKSSGFLDKLNSSKTAQAKLWQQYKDLYKSEYKVDSDDSFQRIFGETFAQAYDEFSSNE</sequence>
<dbReference type="Proteomes" id="UP000227088">
    <property type="component" value="Unassembled WGS sequence"/>
</dbReference>
<evidence type="ECO:0000313" key="3">
    <source>
        <dbReference type="EMBL" id="OUS40958.1"/>
    </source>
</evidence>
<dbReference type="EMBL" id="MABE01000195">
    <property type="protein sequence ID" value="OUS40958.1"/>
    <property type="molecule type" value="Genomic_DNA"/>
</dbReference>
<dbReference type="SUPFAM" id="SSF49879">
    <property type="entry name" value="SMAD/FHA domain"/>
    <property type="match status" value="1"/>
</dbReference>
<dbReference type="InterPro" id="IPR046883">
    <property type="entry name" value="T6SS_FHA_C"/>
</dbReference>
<name>A0A1Y5HUH2_OLEAN</name>
<reference evidence="4" key="1">
    <citation type="journal article" date="2017" name="Proc. Natl. Acad. Sci. U.S.A.">
        <title>Simulation of Deepwater Horizon oil plume reveals substrate specialization within a complex community of hydrocarbon degraders.</title>
        <authorList>
            <person name="Hu P."/>
            <person name="Dubinsky E.A."/>
            <person name="Probst A.J."/>
            <person name="Wang J."/>
            <person name="Sieber C.M.K."/>
            <person name="Tom L.M."/>
            <person name="Gardinali P."/>
            <person name="Banfield J.F."/>
            <person name="Atlas R.M."/>
            <person name="Andersen G.L."/>
        </authorList>
    </citation>
    <scope>NUCLEOTIDE SEQUENCE [LARGE SCALE GENOMIC DNA]</scope>
</reference>
<feature type="region of interest" description="Disordered" evidence="1">
    <location>
        <begin position="132"/>
        <end position="174"/>
    </location>
</feature>
<gene>
    <name evidence="3" type="ORF">A9R00_03390</name>
</gene>
<accession>A0A1Y5HUH2</accession>
<evidence type="ECO:0000313" key="4">
    <source>
        <dbReference type="Proteomes" id="UP000227088"/>
    </source>
</evidence>
<protein>
    <recommendedName>
        <fullName evidence="2">FHA domain-containing protein</fullName>
    </recommendedName>
</protein>
<feature type="domain" description="FHA" evidence="2">
    <location>
        <begin position="31"/>
        <end position="74"/>
    </location>
</feature>
<evidence type="ECO:0000256" key="1">
    <source>
        <dbReference type="SAM" id="MobiDB-lite"/>
    </source>
</evidence>
<evidence type="ECO:0000259" key="2">
    <source>
        <dbReference type="PROSITE" id="PS50006"/>
    </source>
</evidence>
<proteinExistence type="predicted"/>
<organism evidence="3 4">
    <name type="scientific">Oleispira antarctica</name>
    <dbReference type="NCBI Taxonomy" id="188908"/>
    <lineage>
        <taxon>Bacteria</taxon>
        <taxon>Pseudomonadati</taxon>
        <taxon>Pseudomonadota</taxon>
        <taxon>Gammaproteobacteria</taxon>
        <taxon>Oceanospirillales</taxon>
        <taxon>Oceanospirillaceae</taxon>
        <taxon>Oleispira</taxon>
    </lineage>
</organism>
<comment type="caution">
    <text evidence="3">The sequence shown here is derived from an EMBL/GenBank/DDBJ whole genome shotgun (WGS) entry which is preliminary data.</text>
</comment>
<dbReference type="InterPro" id="IPR000253">
    <property type="entry name" value="FHA_dom"/>
</dbReference>
<dbReference type="InterPro" id="IPR008984">
    <property type="entry name" value="SMAD_FHA_dom_sf"/>
</dbReference>
<dbReference type="NCBIfam" id="TIGR03354">
    <property type="entry name" value="VI_FHA"/>
    <property type="match status" value="1"/>
</dbReference>
<dbReference type="PROSITE" id="PS50006">
    <property type="entry name" value="FHA_DOMAIN"/>
    <property type="match status" value="1"/>
</dbReference>
<dbReference type="Pfam" id="PF20232">
    <property type="entry name" value="T6SS_FHA_C"/>
    <property type="match status" value="1"/>
</dbReference>
<dbReference type="Pfam" id="PF00498">
    <property type="entry name" value="FHA"/>
    <property type="match status" value="1"/>
</dbReference>
<dbReference type="SMART" id="SM00240">
    <property type="entry name" value="FHA"/>
    <property type="match status" value="1"/>
</dbReference>